<organism evidence="2 3">
    <name type="scientific">Romanomermis culicivorax</name>
    <name type="common">Nematode worm</name>
    <dbReference type="NCBI Taxonomy" id="13658"/>
    <lineage>
        <taxon>Eukaryota</taxon>
        <taxon>Metazoa</taxon>
        <taxon>Ecdysozoa</taxon>
        <taxon>Nematoda</taxon>
        <taxon>Enoplea</taxon>
        <taxon>Dorylaimia</taxon>
        <taxon>Mermithida</taxon>
        <taxon>Mermithoidea</taxon>
        <taxon>Mermithidae</taxon>
        <taxon>Romanomermis</taxon>
    </lineage>
</organism>
<keyword evidence="1" id="KW-0812">Transmembrane</keyword>
<accession>A0A915HXJ4</accession>
<evidence type="ECO:0000313" key="2">
    <source>
        <dbReference type="Proteomes" id="UP000887565"/>
    </source>
</evidence>
<protein>
    <submittedName>
        <fullName evidence="3">Uncharacterized protein</fullName>
    </submittedName>
</protein>
<sequence>MYNVPSRGSGKKYPLVTDIGTFSTGARKNYSTEKPELGVGSTRDSPKNQMKDLLNFEPSKLFDLKKHICTKEKCRFGCLMFVLTPCICFNFYHYVFEKLHLDQSHPLRHRPPPKKIYGSATDIRIFLMFVAQRTWENCMRIVYLYDRKEL</sequence>
<keyword evidence="1" id="KW-1133">Transmembrane helix</keyword>
<feature type="transmembrane region" description="Helical" evidence="1">
    <location>
        <begin position="76"/>
        <end position="96"/>
    </location>
</feature>
<proteinExistence type="predicted"/>
<keyword evidence="1" id="KW-0472">Membrane</keyword>
<keyword evidence="2" id="KW-1185">Reference proteome</keyword>
<dbReference type="Proteomes" id="UP000887565">
    <property type="component" value="Unplaced"/>
</dbReference>
<name>A0A915HXJ4_ROMCU</name>
<dbReference type="AlphaFoldDB" id="A0A915HXJ4"/>
<reference evidence="3" key="1">
    <citation type="submission" date="2022-11" db="UniProtKB">
        <authorList>
            <consortium name="WormBaseParasite"/>
        </authorList>
    </citation>
    <scope>IDENTIFICATION</scope>
</reference>
<evidence type="ECO:0000256" key="1">
    <source>
        <dbReference type="SAM" id="Phobius"/>
    </source>
</evidence>
<evidence type="ECO:0000313" key="3">
    <source>
        <dbReference type="WBParaSite" id="nRc.2.0.1.t06540-RA"/>
    </source>
</evidence>
<dbReference type="WBParaSite" id="nRc.2.0.1.t06540-RA">
    <property type="protein sequence ID" value="nRc.2.0.1.t06540-RA"/>
    <property type="gene ID" value="nRc.2.0.1.g06540"/>
</dbReference>